<feature type="domain" description="FH2" evidence="4">
    <location>
        <begin position="97"/>
        <end position="515"/>
    </location>
</feature>
<dbReference type="PANTHER" id="PTHR45733">
    <property type="entry name" value="FORMIN-J"/>
    <property type="match status" value="1"/>
</dbReference>
<dbReference type="SUPFAM" id="SSF101447">
    <property type="entry name" value="Formin homology 2 domain (FH2 domain)"/>
    <property type="match status" value="1"/>
</dbReference>
<comment type="caution">
    <text evidence="5">The sequence shown here is derived from an EMBL/GenBank/DDBJ whole genome shotgun (WGS) entry which is preliminary data.</text>
</comment>
<organism evidence="5 6">
    <name type="scientific">Microthlaspi erraticum</name>
    <dbReference type="NCBI Taxonomy" id="1685480"/>
    <lineage>
        <taxon>Eukaryota</taxon>
        <taxon>Viridiplantae</taxon>
        <taxon>Streptophyta</taxon>
        <taxon>Embryophyta</taxon>
        <taxon>Tracheophyta</taxon>
        <taxon>Spermatophyta</taxon>
        <taxon>Magnoliopsida</taxon>
        <taxon>eudicotyledons</taxon>
        <taxon>Gunneridae</taxon>
        <taxon>Pentapetalae</taxon>
        <taxon>rosids</taxon>
        <taxon>malvids</taxon>
        <taxon>Brassicales</taxon>
        <taxon>Brassicaceae</taxon>
        <taxon>Coluteocarpeae</taxon>
        <taxon>Microthlaspi</taxon>
    </lineage>
</organism>
<dbReference type="OrthoDB" id="1668162at2759"/>
<dbReference type="InterPro" id="IPR042201">
    <property type="entry name" value="FH2_Formin_sf"/>
</dbReference>
<dbReference type="Gene3D" id="1.20.58.2220">
    <property type="entry name" value="Formin, FH2 domain"/>
    <property type="match status" value="1"/>
</dbReference>
<evidence type="ECO:0000313" key="5">
    <source>
        <dbReference type="EMBL" id="CAA7026982.1"/>
    </source>
</evidence>
<dbReference type="Pfam" id="PF02181">
    <property type="entry name" value="FH2"/>
    <property type="match status" value="1"/>
</dbReference>
<dbReference type="PANTHER" id="PTHR45733:SF10">
    <property type="entry name" value="FORMIN-LIKE PROTEIN 15A-RELATED"/>
    <property type="match status" value="1"/>
</dbReference>
<protein>
    <recommendedName>
        <fullName evidence="2">Formin-like protein</fullName>
    </recommendedName>
</protein>
<proteinExistence type="inferred from homology"/>
<dbReference type="PROSITE" id="PS51444">
    <property type="entry name" value="FH2"/>
    <property type="match status" value="1"/>
</dbReference>
<evidence type="ECO:0000256" key="3">
    <source>
        <dbReference type="SAM" id="MobiDB-lite"/>
    </source>
</evidence>
<dbReference type="InterPro" id="IPR015425">
    <property type="entry name" value="FH2_Formin"/>
</dbReference>
<dbReference type="Proteomes" id="UP000467841">
    <property type="component" value="Unassembled WGS sequence"/>
</dbReference>
<accession>A0A6D2IF99</accession>
<feature type="compositionally biased region" description="Pro residues" evidence="3">
    <location>
        <begin position="549"/>
        <end position="564"/>
    </location>
</feature>
<dbReference type="EMBL" id="CACVBM020001052">
    <property type="protein sequence ID" value="CAA7026982.1"/>
    <property type="molecule type" value="Genomic_DNA"/>
</dbReference>
<comment type="similarity">
    <text evidence="1">Belongs to the formin-like family. Class-II subfamily.</text>
</comment>
<gene>
    <name evidence="5" type="ORF">MERR_LOCUS14217</name>
</gene>
<evidence type="ECO:0000256" key="1">
    <source>
        <dbReference type="ARBA" id="ARBA00006468"/>
    </source>
</evidence>
<keyword evidence="6" id="KW-1185">Reference proteome</keyword>
<feature type="compositionally biased region" description="Pro residues" evidence="3">
    <location>
        <begin position="531"/>
        <end position="541"/>
    </location>
</feature>
<sequence length="585" mass="65421">MSVFKQAPDPHVEISESVYDDPEAISVLHSTDDSYSQTPPPPRRRPPPPPPPPPIPLVFERPNIPPPPPPPPPPCLPPRPRPVENEDYIPYPRREPYRCTYPMEELFQHVLWDELRRRGEALIAPQVRASELETISSESDTEENPYMFMFPLRIKYSQLPLLDWNLIPSPLEGSLWDQLHRLGEMQTAPIFDASEIETLFSVPIPKPGIVRLIDLRRANNVVSILTKVKMPLPDVMILITWKNPTEGEMEVLMNYKGDKSALGECEQYFLELMKVPRVESKLRAFSFKIQFGTQIAEFEKRLNVVISACKEIRSSEKLKEIMKHILHLGNAVNRGAVKGSAVGFRLGSLLKLSETCVPNSNMTLMHYLCKVLASKAPHLLDFYKDLQSLESASEIQMKSLDVETQAISIALEKLNLELTASQSDGPVSQVFRQKLRDFLIIAETRLATVLNPYYDLGKTAEAVVYYLGEDHYRCPLEQESTRRECQARRTSEFGSSPPPPVIGGRVVRGAFGSSPHPPYRCGGGLARQNYGPPPPPPPHPPLISRRALPPLPKGPPPPPPPPLPMRGGRAIPSLPQGAPPPSPPS</sequence>
<evidence type="ECO:0000259" key="4">
    <source>
        <dbReference type="PROSITE" id="PS51444"/>
    </source>
</evidence>
<reference evidence="5" key="1">
    <citation type="submission" date="2020-01" db="EMBL/GenBank/DDBJ databases">
        <authorList>
            <person name="Mishra B."/>
        </authorList>
    </citation>
    <scope>NUCLEOTIDE SEQUENCE [LARGE SCALE GENOMIC DNA]</scope>
</reference>
<dbReference type="AlphaFoldDB" id="A0A6D2IF99"/>
<feature type="region of interest" description="Disordered" evidence="3">
    <location>
        <begin position="1"/>
        <end position="81"/>
    </location>
</feature>
<evidence type="ECO:0000256" key="2">
    <source>
        <dbReference type="RuleBase" id="RU361260"/>
    </source>
</evidence>
<name>A0A6D2IF99_9BRAS</name>
<dbReference type="InterPro" id="IPR051144">
    <property type="entry name" value="Formin_homology_domain"/>
</dbReference>
<feature type="compositionally biased region" description="Pro residues" evidence="3">
    <location>
        <begin position="47"/>
        <end position="56"/>
    </location>
</feature>
<dbReference type="SMART" id="SM00498">
    <property type="entry name" value="FH2"/>
    <property type="match status" value="1"/>
</dbReference>
<feature type="compositionally biased region" description="Basic and acidic residues" evidence="3">
    <location>
        <begin position="478"/>
        <end position="491"/>
    </location>
</feature>
<feature type="region of interest" description="Disordered" evidence="3">
    <location>
        <begin position="478"/>
        <end position="585"/>
    </location>
</feature>
<evidence type="ECO:0000313" key="6">
    <source>
        <dbReference type="Proteomes" id="UP000467841"/>
    </source>
</evidence>
<feature type="compositionally biased region" description="Pro residues" evidence="3">
    <location>
        <begin position="63"/>
        <end position="80"/>
    </location>
</feature>